<protein>
    <submittedName>
        <fullName evidence="1">Uncharacterized protein</fullName>
    </submittedName>
</protein>
<evidence type="ECO:0000313" key="1">
    <source>
        <dbReference type="EnsemblPlants" id="Bo6g048150.1"/>
    </source>
</evidence>
<proteinExistence type="predicted"/>
<dbReference type="HOGENOM" id="CLU_134040_1_1_1"/>
<dbReference type="Gramene" id="Bo6g048150.1">
    <property type="protein sequence ID" value="Bo6g048150.1"/>
    <property type="gene ID" value="Bo6g048150"/>
</dbReference>
<evidence type="ECO:0000313" key="2">
    <source>
        <dbReference type="Proteomes" id="UP000032141"/>
    </source>
</evidence>
<accession>A0A0D3CS29</accession>
<organism evidence="1 2">
    <name type="scientific">Brassica oleracea var. oleracea</name>
    <dbReference type="NCBI Taxonomy" id="109376"/>
    <lineage>
        <taxon>Eukaryota</taxon>
        <taxon>Viridiplantae</taxon>
        <taxon>Streptophyta</taxon>
        <taxon>Embryophyta</taxon>
        <taxon>Tracheophyta</taxon>
        <taxon>Spermatophyta</taxon>
        <taxon>Magnoliopsida</taxon>
        <taxon>eudicotyledons</taxon>
        <taxon>Gunneridae</taxon>
        <taxon>Pentapetalae</taxon>
        <taxon>rosids</taxon>
        <taxon>malvids</taxon>
        <taxon>Brassicales</taxon>
        <taxon>Brassicaceae</taxon>
        <taxon>Brassiceae</taxon>
        <taxon>Brassica</taxon>
    </lineage>
</organism>
<dbReference type="EnsemblPlants" id="Bo6g048150.1">
    <property type="protein sequence ID" value="Bo6g048150.1"/>
    <property type="gene ID" value="Bo6g048150"/>
</dbReference>
<sequence>MTNMNHNEGSIPDAGVERGLSHMFQKQRRTHIDVSSDARLRKKEKHLFKWVEEALFDEIHWMDDHQARIAEEIEDLRSSMQKTVEEEVMKLKNSLHVDCVGSILSILCLWTKCD</sequence>
<dbReference type="AlphaFoldDB" id="A0A0D3CS29"/>
<reference evidence="1 2" key="1">
    <citation type="journal article" date="2014" name="Genome Biol.">
        <title>Transcriptome and methylome profiling reveals relics of genome dominance in the mesopolyploid Brassica oleracea.</title>
        <authorList>
            <person name="Parkin I.A."/>
            <person name="Koh C."/>
            <person name="Tang H."/>
            <person name="Robinson S.J."/>
            <person name="Kagale S."/>
            <person name="Clarke W.E."/>
            <person name="Town C.D."/>
            <person name="Nixon J."/>
            <person name="Krishnakumar V."/>
            <person name="Bidwell S.L."/>
            <person name="Denoeud F."/>
            <person name="Belcram H."/>
            <person name="Links M.G."/>
            <person name="Just J."/>
            <person name="Clarke C."/>
            <person name="Bender T."/>
            <person name="Huebert T."/>
            <person name="Mason A.S."/>
            <person name="Pires J.C."/>
            <person name="Barker G."/>
            <person name="Moore J."/>
            <person name="Walley P.G."/>
            <person name="Manoli S."/>
            <person name="Batley J."/>
            <person name="Edwards D."/>
            <person name="Nelson M.N."/>
            <person name="Wang X."/>
            <person name="Paterson A.H."/>
            <person name="King G."/>
            <person name="Bancroft I."/>
            <person name="Chalhoub B."/>
            <person name="Sharpe A.G."/>
        </authorList>
    </citation>
    <scope>NUCLEOTIDE SEQUENCE</scope>
    <source>
        <strain evidence="1 2">cv. TO1000</strain>
    </source>
</reference>
<name>A0A0D3CS29_BRAOL</name>
<reference evidence="1" key="2">
    <citation type="submission" date="2015-03" db="UniProtKB">
        <authorList>
            <consortium name="EnsemblPlants"/>
        </authorList>
    </citation>
    <scope>IDENTIFICATION</scope>
</reference>
<keyword evidence="2" id="KW-1185">Reference proteome</keyword>
<dbReference type="Proteomes" id="UP000032141">
    <property type="component" value="Chromosome C6"/>
</dbReference>